<feature type="compositionally biased region" description="Basic and acidic residues" evidence="1">
    <location>
        <begin position="14"/>
        <end position="29"/>
    </location>
</feature>
<evidence type="ECO:0000256" key="1">
    <source>
        <dbReference type="SAM" id="MobiDB-lite"/>
    </source>
</evidence>
<organism evidence="2 3">
    <name type="scientific">Amycolatopsis saalfeldensis</name>
    <dbReference type="NCBI Taxonomy" id="394193"/>
    <lineage>
        <taxon>Bacteria</taxon>
        <taxon>Bacillati</taxon>
        <taxon>Actinomycetota</taxon>
        <taxon>Actinomycetes</taxon>
        <taxon>Pseudonocardiales</taxon>
        <taxon>Pseudonocardiaceae</taxon>
        <taxon>Amycolatopsis</taxon>
    </lineage>
</organism>
<sequence>MSEQDGDPTADFLAEVRADETPWRTDRPAGEPAPEQPEQPEKWTRSVGRAVGQAAPYVQAALFAGWIASSFAGSGDSQNLGGSGGQSG</sequence>
<accession>A0A1H8Y2U5</accession>
<dbReference type="EMBL" id="FOEF01000010">
    <property type="protein sequence ID" value="SEP46382.1"/>
    <property type="molecule type" value="Genomic_DNA"/>
</dbReference>
<dbReference type="AlphaFoldDB" id="A0A1H8Y2U5"/>
<gene>
    <name evidence="2" type="ORF">SAMN04489732_110246</name>
</gene>
<keyword evidence="3" id="KW-1185">Reference proteome</keyword>
<evidence type="ECO:0000313" key="3">
    <source>
        <dbReference type="Proteomes" id="UP000198582"/>
    </source>
</evidence>
<evidence type="ECO:0000313" key="2">
    <source>
        <dbReference type="EMBL" id="SEP46382.1"/>
    </source>
</evidence>
<protein>
    <submittedName>
        <fullName evidence="2">Uncharacterized protein</fullName>
    </submittedName>
</protein>
<name>A0A1H8Y2U5_9PSEU</name>
<dbReference type="Proteomes" id="UP000198582">
    <property type="component" value="Unassembled WGS sequence"/>
</dbReference>
<dbReference type="STRING" id="394193.SAMN04489732_110246"/>
<dbReference type="OrthoDB" id="3638144at2"/>
<reference evidence="2 3" key="1">
    <citation type="submission" date="2016-10" db="EMBL/GenBank/DDBJ databases">
        <authorList>
            <person name="de Groot N.N."/>
        </authorList>
    </citation>
    <scope>NUCLEOTIDE SEQUENCE [LARGE SCALE GENOMIC DNA]</scope>
    <source>
        <strain evidence="2 3">DSM 44993</strain>
    </source>
</reference>
<feature type="region of interest" description="Disordered" evidence="1">
    <location>
        <begin position="1"/>
        <end position="46"/>
    </location>
</feature>
<proteinExistence type="predicted"/>
<dbReference type="RefSeq" id="WP_091619699.1">
    <property type="nucleotide sequence ID" value="NZ_FOEF01000010.1"/>
</dbReference>